<evidence type="ECO:0000256" key="1">
    <source>
        <dbReference type="SAM" id="MobiDB-lite"/>
    </source>
</evidence>
<evidence type="ECO:0000313" key="3">
    <source>
        <dbReference type="Proteomes" id="UP001327957"/>
    </source>
</evidence>
<evidence type="ECO:0000313" key="2">
    <source>
        <dbReference type="EMBL" id="KAK6208038.1"/>
    </source>
</evidence>
<dbReference type="Proteomes" id="UP001327957">
    <property type="component" value="Unassembled WGS sequence"/>
</dbReference>
<feature type="region of interest" description="Disordered" evidence="1">
    <location>
        <begin position="1"/>
        <end position="26"/>
    </location>
</feature>
<dbReference type="AlphaFoldDB" id="A0AAV9SWS5"/>
<name>A0AAV9SWS5_9PEZI</name>
<proteinExistence type="predicted"/>
<protein>
    <submittedName>
        <fullName evidence="2">Uncharacterized protein</fullName>
    </submittedName>
</protein>
<keyword evidence="3" id="KW-1185">Reference proteome</keyword>
<sequence>MPKEPTYGRRQWTPHATGKQVTGSHDYVSVSFGHGGLQSHPTVEPVTATAV</sequence>
<gene>
    <name evidence="2" type="ORF">QIS74_13119</name>
</gene>
<reference evidence="2 3" key="1">
    <citation type="submission" date="2023-04" db="EMBL/GenBank/DDBJ databases">
        <title>Colletotrichum tabacum stain YC1 causing leaf anthracnose on Nicotiana tabacum(L.) cv.</title>
        <authorList>
            <person name="Ji Z."/>
            <person name="Wang M."/>
            <person name="Zhang J."/>
            <person name="Wang N."/>
            <person name="Zhou Z."/>
        </authorList>
    </citation>
    <scope>NUCLEOTIDE SEQUENCE [LARGE SCALE GENOMIC DNA]</scope>
    <source>
        <strain evidence="2 3">YC1</strain>
    </source>
</reference>
<accession>A0AAV9SWS5</accession>
<comment type="caution">
    <text evidence="2">The sequence shown here is derived from an EMBL/GenBank/DDBJ whole genome shotgun (WGS) entry which is preliminary data.</text>
</comment>
<feature type="region of interest" description="Disordered" evidence="1">
    <location>
        <begin position="32"/>
        <end position="51"/>
    </location>
</feature>
<dbReference type="EMBL" id="JASAOK010000053">
    <property type="protein sequence ID" value="KAK6208038.1"/>
    <property type="molecule type" value="Genomic_DNA"/>
</dbReference>
<organism evidence="2 3">
    <name type="scientific">Colletotrichum tabaci</name>
    <dbReference type="NCBI Taxonomy" id="1209068"/>
    <lineage>
        <taxon>Eukaryota</taxon>
        <taxon>Fungi</taxon>
        <taxon>Dikarya</taxon>
        <taxon>Ascomycota</taxon>
        <taxon>Pezizomycotina</taxon>
        <taxon>Sordariomycetes</taxon>
        <taxon>Hypocreomycetidae</taxon>
        <taxon>Glomerellales</taxon>
        <taxon>Glomerellaceae</taxon>
        <taxon>Colletotrichum</taxon>
        <taxon>Colletotrichum destructivum species complex</taxon>
    </lineage>
</organism>